<keyword evidence="2" id="KW-0328">Glycosyltransferase</keyword>
<dbReference type="EMBL" id="BJYS01000025">
    <property type="protein sequence ID" value="GEO05599.1"/>
    <property type="molecule type" value="Genomic_DNA"/>
</dbReference>
<evidence type="ECO:0000313" key="5">
    <source>
        <dbReference type="EMBL" id="GEO05599.1"/>
    </source>
</evidence>
<dbReference type="SUPFAM" id="SSF53448">
    <property type="entry name" value="Nucleotide-diphospho-sugar transferases"/>
    <property type="match status" value="1"/>
</dbReference>
<protein>
    <recommendedName>
        <fullName evidence="4">Glycosyltransferase 2-like domain-containing protein</fullName>
    </recommendedName>
</protein>
<reference evidence="5 6" key="1">
    <citation type="submission" date="2019-07" db="EMBL/GenBank/DDBJ databases">
        <title>Whole genome shotgun sequence of Adhaeribacter aerolatus NBRC 106133.</title>
        <authorList>
            <person name="Hosoyama A."/>
            <person name="Uohara A."/>
            <person name="Ohji S."/>
            <person name="Ichikawa N."/>
        </authorList>
    </citation>
    <scope>NUCLEOTIDE SEQUENCE [LARGE SCALE GENOMIC DNA]</scope>
    <source>
        <strain evidence="5 6">NBRC 106133</strain>
    </source>
</reference>
<comment type="similarity">
    <text evidence="1">Belongs to the glycosyltransferase 2 family.</text>
</comment>
<dbReference type="GO" id="GO:0016757">
    <property type="term" value="F:glycosyltransferase activity"/>
    <property type="evidence" value="ECO:0007669"/>
    <property type="project" value="UniProtKB-KW"/>
</dbReference>
<evidence type="ECO:0000256" key="2">
    <source>
        <dbReference type="ARBA" id="ARBA00022676"/>
    </source>
</evidence>
<dbReference type="Gene3D" id="3.90.550.10">
    <property type="entry name" value="Spore Coat Polysaccharide Biosynthesis Protein SpsA, Chain A"/>
    <property type="match status" value="1"/>
</dbReference>
<accession>A0A512B0X1</accession>
<dbReference type="OrthoDB" id="9815829at2"/>
<evidence type="ECO:0000313" key="6">
    <source>
        <dbReference type="Proteomes" id="UP000321532"/>
    </source>
</evidence>
<keyword evidence="3" id="KW-0808">Transferase</keyword>
<dbReference type="InterPro" id="IPR029044">
    <property type="entry name" value="Nucleotide-diphossugar_trans"/>
</dbReference>
<dbReference type="InterPro" id="IPR050834">
    <property type="entry name" value="Glycosyltransf_2"/>
</dbReference>
<name>A0A512B0X1_9BACT</name>
<dbReference type="PANTHER" id="PTHR43685">
    <property type="entry name" value="GLYCOSYLTRANSFERASE"/>
    <property type="match status" value="1"/>
</dbReference>
<evidence type="ECO:0000259" key="4">
    <source>
        <dbReference type="Pfam" id="PF00535"/>
    </source>
</evidence>
<comment type="caution">
    <text evidence="5">The sequence shown here is derived from an EMBL/GenBank/DDBJ whole genome shotgun (WGS) entry which is preliminary data.</text>
</comment>
<evidence type="ECO:0000256" key="1">
    <source>
        <dbReference type="ARBA" id="ARBA00006739"/>
    </source>
</evidence>
<feature type="domain" description="Glycosyltransferase 2-like" evidence="4">
    <location>
        <begin position="8"/>
        <end position="164"/>
    </location>
</feature>
<dbReference type="RefSeq" id="WP_146899933.1">
    <property type="nucleotide sequence ID" value="NZ_BJYS01000025.1"/>
</dbReference>
<dbReference type="PANTHER" id="PTHR43685:SF5">
    <property type="entry name" value="GLYCOSYLTRANSFERASE EPSE-RELATED"/>
    <property type="match status" value="1"/>
</dbReference>
<organism evidence="5 6">
    <name type="scientific">Adhaeribacter aerolatus</name>
    <dbReference type="NCBI Taxonomy" id="670289"/>
    <lineage>
        <taxon>Bacteria</taxon>
        <taxon>Pseudomonadati</taxon>
        <taxon>Bacteroidota</taxon>
        <taxon>Cytophagia</taxon>
        <taxon>Cytophagales</taxon>
        <taxon>Hymenobacteraceae</taxon>
        <taxon>Adhaeribacter</taxon>
    </lineage>
</organism>
<sequence length="362" mass="41975">MNISPLVSVLMPVYNAEKYLAEAIESILNQTYPHLEFLILNDGSTDASTEIINCYHDHRIRVIHSPENIGLIAQLNIGLALATGQYIARMDADDISQNTRLEKQVRFMETHPEVGLVGSAIQHFKNKEIIYTETFPLAHEQIKSFLIFDTPFAHPAVMLRRQVLLDNKLTYHPEYKAAEDYKLWFDMLLVTKGANLAEPLLLYRDSGTQVSKQHHSQQITNAGKTRSAVFRLLGHELTPGEFSFHNRVWYQPWEPNPLFFNRAINWFTQLLEINQKSNFFQPAALGYTLGLFLFRQCLQHAAVGFNTDKIYQNSPFYAYYRPPASALLKLRWAPFYRHVHYYFRYYGSAVKQRLKKMLPPNS</sequence>
<dbReference type="AlphaFoldDB" id="A0A512B0X1"/>
<gene>
    <name evidence="5" type="ORF">AAE02nite_32630</name>
</gene>
<dbReference type="Pfam" id="PF00535">
    <property type="entry name" value="Glycos_transf_2"/>
    <property type="match status" value="1"/>
</dbReference>
<dbReference type="Proteomes" id="UP000321532">
    <property type="component" value="Unassembled WGS sequence"/>
</dbReference>
<evidence type="ECO:0000256" key="3">
    <source>
        <dbReference type="ARBA" id="ARBA00022679"/>
    </source>
</evidence>
<dbReference type="InterPro" id="IPR001173">
    <property type="entry name" value="Glyco_trans_2-like"/>
</dbReference>
<keyword evidence="6" id="KW-1185">Reference proteome</keyword>
<proteinExistence type="inferred from homology"/>